<name>A0ABZ0HQN9_9HYPH</name>
<sequence>MRDRVLAEVHARPFVPIEGSKRILHFAFMTDHDEAAKARAALADFCLERGCPPPPPDAKQHRVELPDAVLRFELHAEFTTYTWEFPQAIDNSRFAKTKPLPFRPGADELSSIMLHLPQPGPLLVSVDLHLLPAALVGDSWRHLFEPSQLAASEVLGGAALVATDFRPDASGFVRLLVLDRKLTPVDAGSLVQRLLEVETYRTLALLGLPKALDLGPEIRRIENELPRLVQLMREAKGLEASRILLDRLTALAAELEEGAAQSLYRFGATRAYHELMSLRLESIGERSEPNLPTLAAFLTRRLTPAIRTCAATEARQDQLSRKLSRAAQLLRTRVDIELESQNRDLLRNMNERVQLQLKLQQAVKWVSIAAITYYLLSIFHLIFEGLHREVETVDPVVATAVAVPVIVVLVLWFFHRIGKRLAEP</sequence>
<dbReference type="RefSeq" id="WP_407339048.1">
    <property type="nucleotide sequence ID" value="NZ_CP136862.1"/>
</dbReference>
<reference evidence="2 3" key="1">
    <citation type="submission" date="2023-10" db="EMBL/GenBank/DDBJ databases">
        <title>Novel methanotroph of the genus Methylocapsa from a subarctic wetland.</title>
        <authorList>
            <person name="Belova S.E."/>
            <person name="Oshkin I.Y."/>
            <person name="Miroshnikov K."/>
            <person name="Dedysh S.N."/>
        </authorList>
    </citation>
    <scope>NUCLEOTIDE SEQUENCE [LARGE SCALE GENOMIC DNA]</scope>
    <source>
        <strain evidence="2 3">RX1</strain>
    </source>
</reference>
<evidence type="ECO:0000313" key="3">
    <source>
        <dbReference type="Proteomes" id="UP001626536"/>
    </source>
</evidence>
<gene>
    <name evidence="2" type="ORF">RZS28_17740</name>
</gene>
<accession>A0ABZ0HQN9</accession>
<dbReference type="EMBL" id="CP136862">
    <property type="protein sequence ID" value="WOJ89602.1"/>
    <property type="molecule type" value="Genomic_DNA"/>
</dbReference>
<feature type="transmembrane region" description="Helical" evidence="1">
    <location>
        <begin position="395"/>
        <end position="414"/>
    </location>
</feature>
<dbReference type="InterPro" id="IPR021830">
    <property type="entry name" value="DUF3422"/>
</dbReference>
<evidence type="ECO:0000313" key="2">
    <source>
        <dbReference type="EMBL" id="WOJ89602.1"/>
    </source>
</evidence>
<dbReference type="Pfam" id="PF11902">
    <property type="entry name" value="DUF3422"/>
    <property type="match status" value="1"/>
</dbReference>
<protein>
    <submittedName>
        <fullName evidence="2">DUF3422 domain-containing protein</fullName>
    </submittedName>
</protein>
<keyword evidence="1" id="KW-0812">Transmembrane</keyword>
<evidence type="ECO:0000256" key="1">
    <source>
        <dbReference type="SAM" id="Phobius"/>
    </source>
</evidence>
<dbReference type="Proteomes" id="UP001626536">
    <property type="component" value="Chromosome"/>
</dbReference>
<proteinExistence type="predicted"/>
<keyword evidence="3" id="KW-1185">Reference proteome</keyword>
<keyword evidence="1" id="KW-1133">Transmembrane helix</keyword>
<organism evidence="2 3">
    <name type="scientific">Methylocapsa polymorpha</name>
    <dbReference type="NCBI Taxonomy" id="3080828"/>
    <lineage>
        <taxon>Bacteria</taxon>
        <taxon>Pseudomonadati</taxon>
        <taxon>Pseudomonadota</taxon>
        <taxon>Alphaproteobacteria</taxon>
        <taxon>Hyphomicrobiales</taxon>
        <taxon>Beijerinckiaceae</taxon>
        <taxon>Methylocapsa</taxon>
    </lineage>
</organism>
<keyword evidence="1" id="KW-0472">Membrane</keyword>
<feature type="transmembrane region" description="Helical" evidence="1">
    <location>
        <begin position="362"/>
        <end position="383"/>
    </location>
</feature>